<reference evidence="1 2" key="1">
    <citation type="submission" date="2024-02" db="EMBL/GenBank/DDBJ databases">
        <authorList>
            <person name="Vignale AGUSTIN F."/>
            <person name="Sosa J E."/>
            <person name="Modenutti C."/>
        </authorList>
    </citation>
    <scope>NUCLEOTIDE SEQUENCE [LARGE SCALE GENOMIC DNA]</scope>
</reference>
<dbReference type="AlphaFoldDB" id="A0ABC8ST38"/>
<comment type="caution">
    <text evidence="1">The sequence shown here is derived from an EMBL/GenBank/DDBJ whole genome shotgun (WGS) entry which is preliminary data.</text>
</comment>
<dbReference type="Gene3D" id="3.90.550.10">
    <property type="entry name" value="Spore Coat Polysaccharide Biosynthesis Protein SpsA, Chain A"/>
    <property type="match status" value="1"/>
</dbReference>
<accession>A0ABC8ST38</accession>
<dbReference type="EMBL" id="CAUOFW020003503">
    <property type="protein sequence ID" value="CAK9160368.1"/>
    <property type="molecule type" value="Genomic_DNA"/>
</dbReference>
<organism evidence="1 2">
    <name type="scientific">Ilex paraguariensis</name>
    <name type="common">yerba mate</name>
    <dbReference type="NCBI Taxonomy" id="185542"/>
    <lineage>
        <taxon>Eukaryota</taxon>
        <taxon>Viridiplantae</taxon>
        <taxon>Streptophyta</taxon>
        <taxon>Embryophyta</taxon>
        <taxon>Tracheophyta</taxon>
        <taxon>Spermatophyta</taxon>
        <taxon>Magnoliopsida</taxon>
        <taxon>eudicotyledons</taxon>
        <taxon>Gunneridae</taxon>
        <taxon>Pentapetalae</taxon>
        <taxon>asterids</taxon>
        <taxon>campanulids</taxon>
        <taxon>Aquifoliales</taxon>
        <taxon>Aquifoliaceae</taxon>
        <taxon>Ilex</taxon>
    </lineage>
</organism>
<evidence type="ECO:0000313" key="2">
    <source>
        <dbReference type="Proteomes" id="UP001642360"/>
    </source>
</evidence>
<proteinExistence type="predicted"/>
<sequence>MASTLGSTAESLSKLNIHADWISSALPNLQNNLSLFSPQQIVLAKMLIEMGQSHLFEEWPEPGVDDDEKRAFFDQLARLNVSYPGGLVSYIRTARELLADSKAGKNPFDGFTPSNVPRRMLKDTKEI</sequence>
<dbReference type="Proteomes" id="UP001642360">
    <property type="component" value="Unassembled WGS sequence"/>
</dbReference>
<evidence type="ECO:0000313" key="1">
    <source>
        <dbReference type="EMBL" id="CAK9160368.1"/>
    </source>
</evidence>
<dbReference type="SUPFAM" id="SSF53448">
    <property type="entry name" value="Nucleotide-diphospho-sugar transferases"/>
    <property type="match status" value="1"/>
</dbReference>
<name>A0ABC8ST38_9AQUA</name>
<keyword evidence="2" id="KW-1185">Reference proteome</keyword>
<protein>
    <submittedName>
        <fullName evidence="1">Uncharacterized protein</fullName>
    </submittedName>
</protein>
<dbReference type="InterPro" id="IPR029044">
    <property type="entry name" value="Nucleotide-diphossugar_trans"/>
</dbReference>
<gene>
    <name evidence="1" type="ORF">ILEXP_LOCUS29120</name>
</gene>